<dbReference type="InterPro" id="IPR013083">
    <property type="entry name" value="Znf_RING/FYVE/PHD"/>
</dbReference>
<evidence type="ECO:0000313" key="8">
    <source>
        <dbReference type="JaponicusDB" id="SJAG_02587"/>
    </source>
</evidence>
<feature type="compositionally biased region" description="Polar residues" evidence="5">
    <location>
        <begin position="20"/>
        <end position="37"/>
    </location>
</feature>
<dbReference type="PROSITE" id="PS00028">
    <property type="entry name" value="ZINC_FINGER_C2H2_1"/>
    <property type="match status" value="1"/>
</dbReference>
<dbReference type="SUPFAM" id="SSF140125">
    <property type="entry name" value="Rabenosyn-5 Rab-binding domain-like"/>
    <property type="match status" value="1"/>
</dbReference>
<evidence type="ECO:0000256" key="3">
    <source>
        <dbReference type="ARBA" id="ARBA00022833"/>
    </source>
</evidence>
<gene>
    <name evidence="8" type="primary">pep7</name>
    <name evidence="7" type="ORF">SJAG_02587</name>
</gene>
<evidence type="ECO:0000313" key="7">
    <source>
        <dbReference type="EMBL" id="EEB07500.1"/>
    </source>
</evidence>
<protein>
    <submittedName>
        <fullName evidence="7">Prevacuole/endosomal FYVE tethering component Pep7</fullName>
    </submittedName>
</protein>
<dbReference type="SMART" id="SM00064">
    <property type="entry name" value="FYVE"/>
    <property type="match status" value="2"/>
</dbReference>
<dbReference type="VEuPathDB" id="FungiDB:SJAG_02587"/>
<dbReference type="GeneID" id="7047693"/>
<evidence type="ECO:0000259" key="6">
    <source>
        <dbReference type="PROSITE" id="PS50178"/>
    </source>
</evidence>
<dbReference type="InterPro" id="IPR011011">
    <property type="entry name" value="Znf_FYVE_PHD"/>
</dbReference>
<reference evidence="7 9" key="1">
    <citation type="journal article" date="2011" name="Science">
        <title>Comparative functional genomics of the fission yeasts.</title>
        <authorList>
            <person name="Rhind N."/>
            <person name="Chen Z."/>
            <person name="Yassour M."/>
            <person name="Thompson D.A."/>
            <person name="Haas B.J."/>
            <person name="Habib N."/>
            <person name="Wapinski I."/>
            <person name="Roy S."/>
            <person name="Lin M.F."/>
            <person name="Heiman D.I."/>
            <person name="Young S.K."/>
            <person name="Furuya K."/>
            <person name="Guo Y."/>
            <person name="Pidoux A."/>
            <person name="Chen H.M."/>
            <person name="Robbertse B."/>
            <person name="Goldberg J.M."/>
            <person name="Aoki K."/>
            <person name="Bayne E.H."/>
            <person name="Berlin A.M."/>
            <person name="Desjardins C.A."/>
            <person name="Dobbs E."/>
            <person name="Dukaj L."/>
            <person name="Fan L."/>
            <person name="FitzGerald M.G."/>
            <person name="French C."/>
            <person name="Gujja S."/>
            <person name="Hansen K."/>
            <person name="Keifenheim D."/>
            <person name="Levin J.Z."/>
            <person name="Mosher R.A."/>
            <person name="Mueller C.A."/>
            <person name="Pfiffner J."/>
            <person name="Priest M."/>
            <person name="Russ C."/>
            <person name="Smialowska A."/>
            <person name="Swoboda P."/>
            <person name="Sykes S.M."/>
            <person name="Vaughn M."/>
            <person name="Vengrova S."/>
            <person name="Yoder R."/>
            <person name="Zeng Q."/>
            <person name="Allshire R."/>
            <person name="Baulcombe D."/>
            <person name="Birren B.W."/>
            <person name="Brown W."/>
            <person name="Ekwall K."/>
            <person name="Kellis M."/>
            <person name="Leatherwood J."/>
            <person name="Levin H."/>
            <person name="Margalit H."/>
            <person name="Martienssen R."/>
            <person name="Nieduszynski C.A."/>
            <person name="Spatafora J.W."/>
            <person name="Friedman N."/>
            <person name="Dalgaard J.Z."/>
            <person name="Baumann P."/>
            <person name="Niki H."/>
            <person name="Regev A."/>
            <person name="Nusbaum C."/>
        </authorList>
    </citation>
    <scope>NUCLEOTIDE SEQUENCE [LARGE SCALE GENOMIC DNA]</scope>
    <source>
        <strain evidence="9">yFS275 / FY16936</strain>
    </source>
</reference>
<dbReference type="STRING" id="402676.B6K0M9"/>
<dbReference type="Pfam" id="PF01363">
    <property type="entry name" value="FYVE"/>
    <property type="match status" value="2"/>
</dbReference>
<keyword evidence="9" id="KW-1185">Reference proteome</keyword>
<evidence type="ECO:0000256" key="4">
    <source>
        <dbReference type="PROSITE-ProRule" id="PRU00091"/>
    </source>
</evidence>
<dbReference type="GO" id="GO:0008270">
    <property type="term" value="F:zinc ion binding"/>
    <property type="evidence" value="ECO:0007669"/>
    <property type="project" value="UniProtKB-KW"/>
</dbReference>
<dbReference type="PANTHER" id="PTHR23164">
    <property type="entry name" value="EARLY ENDOSOME ANTIGEN 1"/>
    <property type="match status" value="1"/>
</dbReference>
<dbReference type="CDD" id="cd15761">
    <property type="entry name" value="FYVE1_Vac1p_like"/>
    <property type="match status" value="1"/>
</dbReference>
<dbReference type="Pfam" id="PF11464">
    <property type="entry name" value="Rbsn"/>
    <property type="match status" value="1"/>
</dbReference>
<dbReference type="PROSITE" id="PS50178">
    <property type="entry name" value="ZF_FYVE"/>
    <property type="match status" value="2"/>
</dbReference>
<feature type="domain" description="FYVE-type" evidence="6">
    <location>
        <begin position="146"/>
        <end position="202"/>
    </location>
</feature>
<organism evidence="7 9">
    <name type="scientific">Schizosaccharomyces japonicus (strain yFS275 / FY16936)</name>
    <name type="common">Fission yeast</name>
    <dbReference type="NCBI Taxonomy" id="402676"/>
    <lineage>
        <taxon>Eukaryota</taxon>
        <taxon>Fungi</taxon>
        <taxon>Dikarya</taxon>
        <taxon>Ascomycota</taxon>
        <taxon>Taphrinomycotina</taxon>
        <taxon>Schizosaccharomycetes</taxon>
        <taxon>Schizosaccharomycetales</taxon>
        <taxon>Schizosaccharomycetaceae</taxon>
        <taxon>Schizosaccharomyces</taxon>
    </lineage>
</organism>
<keyword evidence="1" id="KW-0479">Metal-binding</keyword>
<evidence type="ECO:0000256" key="5">
    <source>
        <dbReference type="SAM" id="MobiDB-lite"/>
    </source>
</evidence>
<sequence length="540" mass="62647">MSHRSPSERRVLGPRRASRVSIQGSSASKETLDSAESSGRPVDCLLCGQQLTSVSQVNFHMEHAHFQNDRDQKFEDIQEWMIKTVQNASKLQSRAVQKIISPIAKYTDEDIVDNFSLQRTKRTDQLVTREHWQPENSAVKCSYPGCSKTLNFLSGRIHCRKCGLVFCHEHTLYQAKLSPSAGYDSKHGIWCRVCYSCFIQRPGYDDTNGTTRSRFSTYSSLRKPIKEKQEINFLLLEKRVKKFENLKLQRNVSLVGNLLFNEERKLEQSIVPWKDDKGTHACPVCKNPFSLQRRRRHCRLCGEVVCRYCVFEISITTVIPSLLICKNCNHCYFEKLKFDMERAEAPPYLLHAQHLWTYREALLSRLHNYNAAVKRVTSFDTITAGDFNELKRKRNKFLQLSMRFHQTALKVQDSLFLSETIERVKNAIDQHAKYIFYECTTMLLPLPRRELVIGIHHRASSMSTMTSQASSSMKSDADEIQEKIMSEKIVFQEQLFLVQKMIEEAKQKRKFDELKTLIASLVPIKETIARLDEQLQLQES</sequence>
<dbReference type="HOGENOM" id="CLU_026440_1_0_1"/>
<dbReference type="SUPFAM" id="SSF57903">
    <property type="entry name" value="FYVE/PHD zinc finger"/>
    <property type="match status" value="2"/>
</dbReference>
<feature type="compositionally biased region" description="Basic and acidic residues" evidence="5">
    <location>
        <begin position="1"/>
        <end position="11"/>
    </location>
</feature>
<evidence type="ECO:0000256" key="2">
    <source>
        <dbReference type="ARBA" id="ARBA00022771"/>
    </source>
</evidence>
<dbReference type="Gene3D" id="3.30.40.10">
    <property type="entry name" value="Zinc/RING finger domain, C3HC4 (zinc finger)"/>
    <property type="match status" value="2"/>
</dbReference>
<feature type="region of interest" description="Disordered" evidence="5">
    <location>
        <begin position="1"/>
        <end position="39"/>
    </location>
</feature>
<dbReference type="InterPro" id="IPR013087">
    <property type="entry name" value="Znf_C2H2_type"/>
</dbReference>
<name>B6K0M9_SCHJY</name>
<dbReference type="InterPro" id="IPR036531">
    <property type="entry name" value="Rbsn_Rab-bd_sf"/>
</dbReference>
<dbReference type="InterPro" id="IPR017455">
    <property type="entry name" value="Znf_FYVE-rel"/>
</dbReference>
<dbReference type="JaponicusDB" id="SJAG_02587">
    <property type="gene designation" value="pep7"/>
</dbReference>
<dbReference type="EMBL" id="KE651166">
    <property type="protein sequence ID" value="EEB07500.1"/>
    <property type="molecule type" value="Genomic_DNA"/>
</dbReference>
<proteinExistence type="predicted"/>
<dbReference type="Proteomes" id="UP000001744">
    <property type="component" value="Unassembled WGS sequence"/>
</dbReference>
<evidence type="ECO:0000313" key="9">
    <source>
        <dbReference type="Proteomes" id="UP000001744"/>
    </source>
</evidence>
<dbReference type="InterPro" id="IPR000306">
    <property type="entry name" value="Znf_FYVE"/>
</dbReference>
<dbReference type="OrthoDB" id="166134at2759"/>
<dbReference type="InterPro" id="IPR021565">
    <property type="entry name" value="Rbsn_Rab-bd"/>
</dbReference>
<keyword evidence="3" id="KW-0862">Zinc</keyword>
<dbReference type="OMA" id="ARCCEAC"/>
<accession>B6K0M9</accession>
<dbReference type="eggNOG" id="KOG1842">
    <property type="taxonomic scope" value="Eukaryota"/>
</dbReference>
<dbReference type="RefSeq" id="XP_002173793.1">
    <property type="nucleotide sequence ID" value="XM_002173757.2"/>
</dbReference>
<dbReference type="PANTHER" id="PTHR23164:SF30">
    <property type="entry name" value="EARLY ENDOSOME ANTIGEN 1"/>
    <property type="match status" value="1"/>
</dbReference>
<keyword evidence="2 4" id="KW-0863">Zinc-finger</keyword>
<feature type="domain" description="FYVE-type" evidence="6">
    <location>
        <begin position="276"/>
        <end position="336"/>
    </location>
</feature>
<dbReference type="AlphaFoldDB" id="B6K0M9"/>
<evidence type="ECO:0000256" key="1">
    <source>
        <dbReference type="ARBA" id="ARBA00022723"/>
    </source>
</evidence>